<organism evidence="1">
    <name type="scientific">Aphanomyces astaci</name>
    <name type="common">Crayfish plague agent</name>
    <dbReference type="NCBI Taxonomy" id="112090"/>
    <lineage>
        <taxon>Eukaryota</taxon>
        <taxon>Sar</taxon>
        <taxon>Stramenopiles</taxon>
        <taxon>Oomycota</taxon>
        <taxon>Saprolegniomycetes</taxon>
        <taxon>Saprolegniales</taxon>
        <taxon>Verrucalvaceae</taxon>
        <taxon>Aphanomyces</taxon>
    </lineage>
</organism>
<reference evidence="1" key="1">
    <citation type="submission" date="2013-12" db="EMBL/GenBank/DDBJ databases">
        <title>The Genome Sequence of Aphanomyces astaci APO3.</title>
        <authorList>
            <consortium name="The Broad Institute Genomics Platform"/>
            <person name="Russ C."/>
            <person name="Tyler B."/>
            <person name="van West P."/>
            <person name="Dieguez-Uribeondo J."/>
            <person name="Young S.K."/>
            <person name="Zeng Q."/>
            <person name="Gargeya S."/>
            <person name="Fitzgerald M."/>
            <person name="Abouelleil A."/>
            <person name="Alvarado L."/>
            <person name="Chapman S.B."/>
            <person name="Gainer-Dewar J."/>
            <person name="Goldberg J."/>
            <person name="Griggs A."/>
            <person name="Gujja S."/>
            <person name="Hansen M."/>
            <person name="Howarth C."/>
            <person name="Imamovic A."/>
            <person name="Ireland A."/>
            <person name="Larimer J."/>
            <person name="McCowan C."/>
            <person name="Murphy C."/>
            <person name="Pearson M."/>
            <person name="Poon T.W."/>
            <person name="Priest M."/>
            <person name="Roberts A."/>
            <person name="Saif S."/>
            <person name="Shea T."/>
            <person name="Sykes S."/>
            <person name="Wortman J."/>
            <person name="Nusbaum C."/>
            <person name="Birren B."/>
        </authorList>
    </citation>
    <scope>NUCLEOTIDE SEQUENCE [LARGE SCALE GENOMIC DNA]</scope>
    <source>
        <strain evidence="1">APO3</strain>
    </source>
</reference>
<dbReference type="VEuPathDB" id="FungiDB:H257_09313"/>
<gene>
    <name evidence="1" type="ORF">H257_09313</name>
</gene>
<dbReference type="EMBL" id="KI913135">
    <property type="protein sequence ID" value="ETV76875.1"/>
    <property type="molecule type" value="Genomic_DNA"/>
</dbReference>
<dbReference type="AlphaFoldDB" id="W4GB25"/>
<dbReference type="GeneID" id="20811309"/>
<protein>
    <submittedName>
        <fullName evidence="1">Uncharacterized protein</fullName>
    </submittedName>
</protein>
<proteinExistence type="predicted"/>
<sequence length="61" mass="6678">MGQAARIWVRARWWQGVTPTCHIATHCAPDGITQATIFLLAMSLVVHVVGDTNLGMFTAVR</sequence>
<evidence type="ECO:0000313" key="1">
    <source>
        <dbReference type="EMBL" id="ETV76875.1"/>
    </source>
</evidence>
<accession>W4GB25</accession>
<dbReference type="RefSeq" id="XP_009833787.1">
    <property type="nucleotide sequence ID" value="XM_009835485.1"/>
</dbReference>
<name>W4GB25_APHAT</name>